<comment type="caution">
    <text evidence="1">The sequence shown here is derived from an EMBL/GenBank/DDBJ whole genome shotgun (WGS) entry which is preliminary data.</text>
</comment>
<proteinExistence type="predicted"/>
<name>A0A9X0DPN4_9HELO</name>
<organism evidence="1 2">
    <name type="scientific">Sclerotinia nivalis</name>
    <dbReference type="NCBI Taxonomy" id="352851"/>
    <lineage>
        <taxon>Eukaryota</taxon>
        <taxon>Fungi</taxon>
        <taxon>Dikarya</taxon>
        <taxon>Ascomycota</taxon>
        <taxon>Pezizomycotina</taxon>
        <taxon>Leotiomycetes</taxon>
        <taxon>Helotiales</taxon>
        <taxon>Sclerotiniaceae</taxon>
        <taxon>Sclerotinia</taxon>
    </lineage>
</organism>
<dbReference type="AlphaFoldDB" id="A0A9X0DPN4"/>
<gene>
    <name evidence="1" type="ORF">OCU04_000351</name>
</gene>
<dbReference type="EMBL" id="JAPEIS010000001">
    <property type="protein sequence ID" value="KAJ8069945.1"/>
    <property type="molecule type" value="Genomic_DNA"/>
</dbReference>
<evidence type="ECO:0000313" key="2">
    <source>
        <dbReference type="Proteomes" id="UP001152300"/>
    </source>
</evidence>
<accession>A0A9X0DPN4</accession>
<dbReference type="Proteomes" id="UP001152300">
    <property type="component" value="Unassembled WGS sequence"/>
</dbReference>
<keyword evidence="2" id="KW-1185">Reference proteome</keyword>
<evidence type="ECO:0000313" key="1">
    <source>
        <dbReference type="EMBL" id="KAJ8069945.1"/>
    </source>
</evidence>
<reference evidence="1" key="1">
    <citation type="submission" date="2022-11" db="EMBL/GenBank/DDBJ databases">
        <title>Genome Resource of Sclerotinia nivalis Strain SnTB1, a Plant Pathogen Isolated from American Ginseng.</title>
        <authorList>
            <person name="Fan S."/>
        </authorList>
    </citation>
    <scope>NUCLEOTIDE SEQUENCE</scope>
    <source>
        <strain evidence="1">SnTB1</strain>
    </source>
</reference>
<protein>
    <submittedName>
        <fullName evidence="1">Uncharacterized protein</fullName>
    </submittedName>
</protein>
<sequence length="390" mass="40619">MTSVIGEYTSPPLRLRSLSRFFCSFLVSVGDSSLAGDTLDQSFGVSGTSPMINPRFEDSSRSATDSAHGALYAYSLEPGWESRFRNAGSSITRSGLKPVSCKPAATAAVKPKSSSKEPGICEDCSKAGLGPTLGGLSLLVAWGRYCLPVSRGGLSLLVFSGRLSLLASRGGLSRLESCGRVSLLVSRGGLSRLDSAREFSGDPIGLATAVPTPAPIIPAAIAAHSPGDFGSDSGSDLDSEYLGFSGVSGDESEINSSFGSVGLSTSKCLVSFGPQVTAFETVDWVGDGTETSDERTRSTLGPITIGGSGSGSERLLSFERSSDRLELSVFLFPFPFLTAVANCFSGDGVEVGVGRTRFKRGRLNPASAFFVINGPFKSASSTLYRLLGML</sequence>